<dbReference type="PANTHER" id="PTHR11444">
    <property type="entry name" value="ASPARTATEAMMONIA/ARGININOSUCCINATE/ADENYLOSUCCINATE LYASE"/>
    <property type="match status" value="1"/>
</dbReference>
<dbReference type="Gene3D" id="1.10.40.30">
    <property type="entry name" value="Fumarase/aspartase (C-terminal domain)"/>
    <property type="match status" value="1"/>
</dbReference>
<dbReference type="AlphaFoldDB" id="B4QQ61"/>
<dbReference type="GO" id="GO:0005739">
    <property type="term" value="C:mitochondrion"/>
    <property type="evidence" value="ECO:0007669"/>
    <property type="project" value="TreeGrafter"/>
</dbReference>
<dbReference type="Gene3D" id="1.10.275.10">
    <property type="entry name" value="Fumarase/aspartase (N-terminal domain)"/>
    <property type="match status" value="1"/>
</dbReference>
<dbReference type="InterPro" id="IPR024083">
    <property type="entry name" value="Fumarase/histidase_N"/>
</dbReference>
<dbReference type="FunFam" id="1.10.40.30:FF:000002">
    <property type="entry name" value="Fumarate hydratase class II"/>
    <property type="match status" value="1"/>
</dbReference>
<dbReference type="Proteomes" id="UP000000304">
    <property type="component" value="Chromosome 3L"/>
</dbReference>
<dbReference type="STRING" id="7240.B4QQ61"/>
<feature type="domain" description="Fumarase C C-terminal" evidence="1">
    <location>
        <begin position="94"/>
        <end position="145"/>
    </location>
</feature>
<name>B4QQ61_DROSI</name>
<dbReference type="HOGENOM" id="CLU_1760724_0_0_1"/>
<gene>
    <name evidence="2" type="primary">Dsim\GD12804</name>
    <name evidence="2" type="ORF">Dsim_GD12804</name>
</gene>
<dbReference type="EMBL" id="CM000363">
    <property type="protein sequence ID" value="EDX10079.1"/>
    <property type="molecule type" value="Genomic_DNA"/>
</dbReference>
<dbReference type="GO" id="GO:0006106">
    <property type="term" value="P:fumarate metabolic process"/>
    <property type="evidence" value="ECO:0007669"/>
    <property type="project" value="InterPro"/>
</dbReference>
<dbReference type="PANTHER" id="PTHR11444:SF1">
    <property type="entry name" value="FUMARATE HYDRATASE, MITOCHONDRIAL"/>
    <property type="match status" value="1"/>
</dbReference>
<dbReference type="GO" id="GO:0004333">
    <property type="term" value="F:fumarate hydratase activity"/>
    <property type="evidence" value="ECO:0007669"/>
    <property type="project" value="InterPro"/>
</dbReference>
<evidence type="ECO:0000313" key="2">
    <source>
        <dbReference type="EMBL" id="EDX10079.1"/>
    </source>
</evidence>
<sequence length="148" mass="16395">MSSNKKVETRQESDTLGPMEVPMDRYYGAQTMRCLINFRIGGEEERMPPLIASNVLRSIKLLADGCISFNCNCVKGIKPNKEKLAKIVNESLMLVTALNPHIGYDKSAQIAKAAHKNGTTLKVEALNAGISEKDFNEWVRPEKMLGPS</sequence>
<proteinExistence type="predicted"/>
<dbReference type="GO" id="GO:0006108">
    <property type="term" value="P:malate metabolic process"/>
    <property type="evidence" value="ECO:0007669"/>
    <property type="project" value="TreeGrafter"/>
</dbReference>
<organism evidence="2 3">
    <name type="scientific">Drosophila simulans</name>
    <name type="common">Fruit fly</name>
    <dbReference type="NCBI Taxonomy" id="7240"/>
    <lineage>
        <taxon>Eukaryota</taxon>
        <taxon>Metazoa</taxon>
        <taxon>Ecdysozoa</taxon>
        <taxon>Arthropoda</taxon>
        <taxon>Hexapoda</taxon>
        <taxon>Insecta</taxon>
        <taxon>Pterygota</taxon>
        <taxon>Neoptera</taxon>
        <taxon>Endopterygota</taxon>
        <taxon>Diptera</taxon>
        <taxon>Brachycera</taxon>
        <taxon>Muscomorpha</taxon>
        <taxon>Ephydroidea</taxon>
        <taxon>Drosophilidae</taxon>
        <taxon>Drosophila</taxon>
        <taxon>Sophophora</taxon>
    </lineage>
</organism>
<dbReference type="InterPro" id="IPR008948">
    <property type="entry name" value="L-Aspartase-like"/>
</dbReference>
<dbReference type="InterPro" id="IPR018951">
    <property type="entry name" value="Fumarase_C_C"/>
</dbReference>
<dbReference type="Pfam" id="PF10415">
    <property type="entry name" value="FumaraseC_C"/>
    <property type="match status" value="1"/>
</dbReference>
<dbReference type="PhylomeDB" id="B4QQ61"/>
<accession>B4QQ61</accession>
<protein>
    <submittedName>
        <fullName evidence="2">GD12804</fullName>
    </submittedName>
</protein>
<dbReference type="OMA" id="CIVCINT"/>
<reference evidence="2 3" key="1">
    <citation type="journal article" date="2007" name="Nature">
        <title>Evolution of genes and genomes on the Drosophila phylogeny.</title>
        <authorList>
            <consortium name="Drosophila 12 Genomes Consortium"/>
            <person name="Clark A.G."/>
            <person name="Eisen M.B."/>
            <person name="Smith D.R."/>
            <person name="Bergman C.M."/>
            <person name="Oliver B."/>
            <person name="Markow T.A."/>
            <person name="Kaufman T.C."/>
            <person name="Kellis M."/>
            <person name="Gelbart W."/>
            <person name="Iyer V.N."/>
            <person name="Pollard D.A."/>
            <person name="Sackton T.B."/>
            <person name="Larracuente A.M."/>
            <person name="Singh N.D."/>
            <person name="Abad J.P."/>
            <person name="Abt D.N."/>
            <person name="Adryan B."/>
            <person name="Aguade M."/>
            <person name="Akashi H."/>
            <person name="Anderson W.W."/>
            <person name="Aquadro C.F."/>
            <person name="Ardell D.H."/>
            <person name="Arguello R."/>
            <person name="Artieri C.G."/>
            <person name="Barbash D.A."/>
            <person name="Barker D."/>
            <person name="Barsanti P."/>
            <person name="Batterham P."/>
            <person name="Batzoglou S."/>
            <person name="Begun D."/>
            <person name="Bhutkar A."/>
            <person name="Blanco E."/>
            <person name="Bosak S.A."/>
            <person name="Bradley R.K."/>
            <person name="Brand A.D."/>
            <person name="Brent M.R."/>
            <person name="Brooks A.N."/>
            <person name="Brown R.H."/>
            <person name="Butlin R.K."/>
            <person name="Caggese C."/>
            <person name="Calvi B.R."/>
            <person name="Bernardo de Carvalho A."/>
            <person name="Caspi A."/>
            <person name="Castrezana S."/>
            <person name="Celniker S.E."/>
            <person name="Chang J.L."/>
            <person name="Chapple C."/>
            <person name="Chatterji S."/>
            <person name="Chinwalla A."/>
            <person name="Civetta A."/>
            <person name="Clifton S.W."/>
            <person name="Comeron J.M."/>
            <person name="Costello J.C."/>
            <person name="Coyne J.A."/>
            <person name="Daub J."/>
            <person name="David R.G."/>
            <person name="Delcher A.L."/>
            <person name="Delehaunty K."/>
            <person name="Do C.B."/>
            <person name="Ebling H."/>
            <person name="Edwards K."/>
            <person name="Eickbush T."/>
            <person name="Evans J.D."/>
            <person name="Filipski A."/>
            <person name="Findeiss S."/>
            <person name="Freyhult E."/>
            <person name="Fulton L."/>
            <person name="Fulton R."/>
            <person name="Garcia A.C."/>
            <person name="Gardiner A."/>
            <person name="Garfield D.A."/>
            <person name="Garvin B.E."/>
            <person name="Gibson G."/>
            <person name="Gilbert D."/>
            <person name="Gnerre S."/>
            <person name="Godfrey J."/>
            <person name="Good R."/>
            <person name="Gotea V."/>
            <person name="Gravely B."/>
            <person name="Greenberg A.J."/>
            <person name="Griffiths-Jones S."/>
            <person name="Gross S."/>
            <person name="Guigo R."/>
            <person name="Gustafson E.A."/>
            <person name="Haerty W."/>
            <person name="Hahn M.W."/>
            <person name="Halligan D.L."/>
            <person name="Halpern A.L."/>
            <person name="Halter G.M."/>
            <person name="Han M.V."/>
            <person name="Heger A."/>
            <person name="Hillier L."/>
            <person name="Hinrichs A.S."/>
            <person name="Holmes I."/>
            <person name="Hoskins R.A."/>
            <person name="Hubisz M.J."/>
            <person name="Hultmark D."/>
            <person name="Huntley M.A."/>
            <person name="Jaffe D.B."/>
            <person name="Jagadeeshan S."/>
            <person name="Jeck W.R."/>
            <person name="Johnson J."/>
            <person name="Jones C.D."/>
            <person name="Jordan W.C."/>
            <person name="Karpen G.H."/>
            <person name="Kataoka E."/>
            <person name="Keightley P.D."/>
            <person name="Kheradpour P."/>
            <person name="Kirkness E.F."/>
            <person name="Koerich L.B."/>
            <person name="Kristiansen K."/>
            <person name="Kudrna D."/>
            <person name="Kulathinal R.J."/>
            <person name="Kumar S."/>
            <person name="Kwok R."/>
            <person name="Lander E."/>
            <person name="Langley C.H."/>
            <person name="Lapoint R."/>
            <person name="Lazzaro B.P."/>
            <person name="Lee S.J."/>
            <person name="Levesque L."/>
            <person name="Li R."/>
            <person name="Lin C.F."/>
            <person name="Lin M.F."/>
            <person name="Lindblad-Toh K."/>
            <person name="Llopart A."/>
            <person name="Long M."/>
            <person name="Low L."/>
            <person name="Lozovsky E."/>
            <person name="Lu J."/>
            <person name="Luo M."/>
            <person name="Machado C.A."/>
            <person name="Makalowski W."/>
            <person name="Marzo M."/>
            <person name="Matsuda M."/>
            <person name="Matzkin L."/>
            <person name="McAllister B."/>
            <person name="McBride C.S."/>
            <person name="McKernan B."/>
            <person name="McKernan K."/>
            <person name="Mendez-Lago M."/>
            <person name="Minx P."/>
            <person name="Mollenhauer M.U."/>
            <person name="Montooth K."/>
            <person name="Mount S.M."/>
            <person name="Mu X."/>
            <person name="Myers E."/>
            <person name="Negre B."/>
            <person name="Newfeld S."/>
            <person name="Nielsen R."/>
            <person name="Noor M.A."/>
            <person name="O'Grady P."/>
            <person name="Pachter L."/>
            <person name="Papaceit M."/>
            <person name="Parisi M.J."/>
            <person name="Parisi M."/>
            <person name="Parts L."/>
            <person name="Pedersen J.S."/>
            <person name="Pesole G."/>
            <person name="Phillippy A.M."/>
            <person name="Ponting C.P."/>
            <person name="Pop M."/>
            <person name="Porcelli D."/>
            <person name="Powell J.R."/>
            <person name="Prohaska S."/>
            <person name="Pruitt K."/>
            <person name="Puig M."/>
            <person name="Quesneville H."/>
            <person name="Ram K.R."/>
            <person name="Rand D."/>
            <person name="Rasmussen M.D."/>
            <person name="Reed L.K."/>
            <person name="Reenan R."/>
            <person name="Reily A."/>
            <person name="Remington K.A."/>
            <person name="Rieger T.T."/>
            <person name="Ritchie M.G."/>
            <person name="Robin C."/>
            <person name="Rogers Y.H."/>
            <person name="Rohde C."/>
            <person name="Rozas J."/>
            <person name="Rubenfield M.J."/>
            <person name="Ruiz A."/>
            <person name="Russo S."/>
            <person name="Salzberg S.L."/>
            <person name="Sanchez-Gracia A."/>
            <person name="Saranga D.J."/>
            <person name="Sato H."/>
            <person name="Schaeffer S.W."/>
            <person name="Schatz M.C."/>
            <person name="Schlenke T."/>
            <person name="Schwartz R."/>
            <person name="Segarra C."/>
            <person name="Singh R.S."/>
            <person name="Sirot L."/>
            <person name="Sirota M."/>
            <person name="Sisneros N.B."/>
            <person name="Smith C.D."/>
            <person name="Smith T.F."/>
            <person name="Spieth J."/>
            <person name="Stage D.E."/>
            <person name="Stark A."/>
            <person name="Stephan W."/>
            <person name="Strausberg R.L."/>
            <person name="Strempel S."/>
            <person name="Sturgill D."/>
            <person name="Sutton G."/>
            <person name="Sutton G.G."/>
            <person name="Tao W."/>
            <person name="Teichmann S."/>
            <person name="Tobari Y.N."/>
            <person name="Tomimura Y."/>
            <person name="Tsolas J.M."/>
            <person name="Valente V.L."/>
            <person name="Venter E."/>
            <person name="Venter J.C."/>
            <person name="Vicario S."/>
            <person name="Vieira F.G."/>
            <person name="Vilella A.J."/>
            <person name="Villasante A."/>
            <person name="Walenz B."/>
            <person name="Wang J."/>
            <person name="Wasserman M."/>
            <person name="Watts T."/>
            <person name="Wilson D."/>
            <person name="Wilson R.K."/>
            <person name="Wing R.A."/>
            <person name="Wolfner M.F."/>
            <person name="Wong A."/>
            <person name="Wong G.K."/>
            <person name="Wu C.I."/>
            <person name="Wu G."/>
            <person name="Yamamoto D."/>
            <person name="Yang H.P."/>
            <person name="Yang S.P."/>
            <person name="Yorke J.A."/>
            <person name="Yoshida K."/>
            <person name="Zdobnov E."/>
            <person name="Zhang P."/>
            <person name="Zhang Y."/>
            <person name="Zimin A.V."/>
            <person name="Baldwin J."/>
            <person name="Abdouelleil A."/>
            <person name="Abdulkadir J."/>
            <person name="Abebe A."/>
            <person name="Abera B."/>
            <person name="Abreu J."/>
            <person name="Acer S.C."/>
            <person name="Aftuck L."/>
            <person name="Alexander A."/>
            <person name="An P."/>
            <person name="Anderson E."/>
            <person name="Anderson S."/>
            <person name="Arachi H."/>
            <person name="Azer M."/>
            <person name="Bachantsang P."/>
            <person name="Barry A."/>
            <person name="Bayul T."/>
            <person name="Berlin A."/>
            <person name="Bessette D."/>
            <person name="Bloom T."/>
            <person name="Blye J."/>
            <person name="Boguslavskiy L."/>
            <person name="Bonnet C."/>
            <person name="Boukhgalter B."/>
            <person name="Bourzgui I."/>
            <person name="Brown A."/>
            <person name="Cahill P."/>
            <person name="Channer S."/>
            <person name="Cheshatsang Y."/>
            <person name="Chuda L."/>
            <person name="Citroen M."/>
            <person name="Collymore A."/>
            <person name="Cooke P."/>
            <person name="Costello M."/>
            <person name="D'Aco K."/>
            <person name="Daza R."/>
            <person name="De Haan G."/>
            <person name="DeGray S."/>
            <person name="DeMaso C."/>
            <person name="Dhargay N."/>
            <person name="Dooley K."/>
            <person name="Dooley E."/>
            <person name="Doricent M."/>
            <person name="Dorje P."/>
            <person name="Dorjee K."/>
            <person name="Dupes A."/>
            <person name="Elong R."/>
            <person name="Falk J."/>
            <person name="Farina A."/>
            <person name="Faro S."/>
            <person name="Ferguson D."/>
            <person name="Fisher S."/>
            <person name="Foley C.D."/>
            <person name="Franke A."/>
            <person name="Friedrich D."/>
            <person name="Gadbois L."/>
            <person name="Gearin G."/>
            <person name="Gearin C.R."/>
            <person name="Giannoukos G."/>
            <person name="Goode T."/>
            <person name="Graham J."/>
            <person name="Grandbois E."/>
            <person name="Grewal S."/>
            <person name="Gyaltsen K."/>
            <person name="Hafez N."/>
            <person name="Hagos B."/>
            <person name="Hall J."/>
            <person name="Henson C."/>
            <person name="Hollinger A."/>
            <person name="Honan T."/>
            <person name="Huard M.D."/>
            <person name="Hughes L."/>
            <person name="Hurhula B."/>
            <person name="Husby M.E."/>
            <person name="Kamat A."/>
            <person name="Kanga B."/>
            <person name="Kashin S."/>
            <person name="Khazanovich D."/>
            <person name="Kisner P."/>
            <person name="Lance K."/>
            <person name="Lara M."/>
            <person name="Lee W."/>
            <person name="Lennon N."/>
            <person name="Letendre F."/>
            <person name="LeVine R."/>
            <person name="Lipovsky A."/>
            <person name="Liu X."/>
            <person name="Liu J."/>
            <person name="Liu S."/>
            <person name="Lokyitsang T."/>
            <person name="Lokyitsang Y."/>
            <person name="Lubonja R."/>
            <person name="Lui A."/>
            <person name="MacDonald P."/>
            <person name="Magnisalis V."/>
            <person name="Maru K."/>
            <person name="Matthews C."/>
            <person name="McCusker W."/>
            <person name="McDonough S."/>
            <person name="Mehta T."/>
            <person name="Meldrim J."/>
            <person name="Meneus L."/>
            <person name="Mihai O."/>
            <person name="Mihalev A."/>
            <person name="Mihova T."/>
            <person name="Mittelman R."/>
            <person name="Mlenga V."/>
            <person name="Montmayeur A."/>
            <person name="Mulrain L."/>
            <person name="Navidi A."/>
            <person name="Naylor J."/>
            <person name="Negash T."/>
            <person name="Nguyen T."/>
            <person name="Nguyen N."/>
            <person name="Nicol R."/>
            <person name="Norbu C."/>
            <person name="Norbu N."/>
            <person name="Novod N."/>
            <person name="O'Neill B."/>
            <person name="Osman S."/>
            <person name="Markiewicz E."/>
            <person name="Oyono O.L."/>
            <person name="Patti C."/>
            <person name="Phunkhang P."/>
            <person name="Pierre F."/>
            <person name="Priest M."/>
            <person name="Raghuraman S."/>
            <person name="Rege F."/>
            <person name="Reyes R."/>
            <person name="Rise C."/>
            <person name="Rogov P."/>
            <person name="Ross K."/>
            <person name="Ryan E."/>
            <person name="Settipalli S."/>
            <person name="Shea T."/>
            <person name="Sherpa N."/>
            <person name="Shi L."/>
            <person name="Shih D."/>
            <person name="Sparrow T."/>
            <person name="Spaulding J."/>
            <person name="Stalker J."/>
            <person name="Stange-Thomann N."/>
            <person name="Stavropoulos S."/>
            <person name="Stone C."/>
            <person name="Strader C."/>
            <person name="Tesfaye S."/>
            <person name="Thomson T."/>
            <person name="Thoulutsang Y."/>
            <person name="Thoulutsang D."/>
            <person name="Topham K."/>
            <person name="Topping I."/>
            <person name="Tsamla T."/>
            <person name="Vassiliev H."/>
            <person name="Vo A."/>
            <person name="Wangchuk T."/>
            <person name="Wangdi T."/>
            <person name="Weiand M."/>
            <person name="Wilkinson J."/>
            <person name="Wilson A."/>
            <person name="Yadav S."/>
            <person name="Young G."/>
            <person name="Yu Q."/>
            <person name="Zembek L."/>
            <person name="Zhong D."/>
            <person name="Zimmer A."/>
            <person name="Zwirko Z."/>
            <person name="Jaffe D.B."/>
            <person name="Alvarez P."/>
            <person name="Brockman W."/>
            <person name="Butler J."/>
            <person name="Chin C."/>
            <person name="Gnerre S."/>
            <person name="Grabherr M."/>
            <person name="Kleber M."/>
            <person name="Mauceli E."/>
            <person name="MacCallum I."/>
        </authorList>
    </citation>
    <scope>NUCLEOTIDE SEQUENCE [LARGE SCALE GENOMIC DNA]</scope>
    <source>
        <strain evidence="3">white501</strain>
    </source>
</reference>
<dbReference type="OrthoDB" id="1738025at2759"/>
<keyword evidence="3" id="KW-1185">Reference proteome</keyword>
<dbReference type="SUPFAM" id="SSF48557">
    <property type="entry name" value="L-aspartase-like"/>
    <property type="match status" value="2"/>
</dbReference>
<dbReference type="GO" id="GO:0006099">
    <property type="term" value="P:tricarboxylic acid cycle"/>
    <property type="evidence" value="ECO:0007669"/>
    <property type="project" value="InterPro"/>
</dbReference>
<dbReference type="InterPro" id="IPR005677">
    <property type="entry name" value="Fum_hydII"/>
</dbReference>
<evidence type="ECO:0000259" key="1">
    <source>
        <dbReference type="Pfam" id="PF10415"/>
    </source>
</evidence>
<evidence type="ECO:0000313" key="3">
    <source>
        <dbReference type="Proteomes" id="UP000000304"/>
    </source>
</evidence>